<dbReference type="OrthoDB" id="7208816at2"/>
<gene>
    <name evidence="5" type="ORF">CR105_18690</name>
</gene>
<keyword evidence="1" id="KW-0808">Transferase</keyword>
<evidence type="ECO:0000259" key="3">
    <source>
        <dbReference type="Pfam" id="PF07167"/>
    </source>
</evidence>
<protein>
    <submittedName>
        <fullName evidence="5">Poly-beta-hydroxybutyrate polymerase</fullName>
    </submittedName>
</protein>
<keyword evidence="2" id="KW-0012">Acyltransferase</keyword>
<feature type="domain" description="Poly-beta-hydroxybutyrate polymerase N-terminal" evidence="3">
    <location>
        <begin position="79"/>
        <end position="243"/>
    </location>
</feature>
<comment type="caution">
    <text evidence="5">The sequence shown here is derived from an EMBL/GenBank/DDBJ whole genome shotgun (WGS) entry which is preliminary data.</text>
</comment>
<dbReference type="SUPFAM" id="SSF53474">
    <property type="entry name" value="alpha/beta-Hydrolases"/>
    <property type="match status" value="1"/>
</dbReference>
<reference evidence="5 6" key="1">
    <citation type="submission" date="2017-10" db="EMBL/GenBank/DDBJ databases">
        <title>Massilia psychrophilum sp. nov., a novel purple-pigmented bacterium isolated from Tianshan glacier, Xinjiang Municipality, China.</title>
        <authorList>
            <person name="Wang H."/>
        </authorList>
    </citation>
    <scope>NUCLEOTIDE SEQUENCE [LARGE SCALE GENOMIC DNA]</scope>
    <source>
        <strain evidence="5 6">JCM 30074</strain>
    </source>
</reference>
<keyword evidence="6" id="KW-1185">Reference proteome</keyword>
<dbReference type="GO" id="GO:0042619">
    <property type="term" value="P:poly-hydroxybutyrate biosynthetic process"/>
    <property type="evidence" value="ECO:0007669"/>
    <property type="project" value="InterPro"/>
</dbReference>
<dbReference type="Gene3D" id="3.40.50.1820">
    <property type="entry name" value="alpha/beta hydrolase"/>
    <property type="match status" value="1"/>
</dbReference>
<name>A0A2G8TBW6_9BURK</name>
<dbReference type="Pfam" id="PF07167">
    <property type="entry name" value="PhaC_N"/>
    <property type="match status" value="1"/>
</dbReference>
<proteinExistence type="predicted"/>
<evidence type="ECO:0000313" key="6">
    <source>
        <dbReference type="Proteomes" id="UP000230390"/>
    </source>
</evidence>
<dbReference type="Pfam" id="PF12551">
    <property type="entry name" value="PHBC_N"/>
    <property type="match status" value="1"/>
</dbReference>
<dbReference type="InterPro" id="IPR029058">
    <property type="entry name" value="AB_hydrolase_fold"/>
</dbReference>
<dbReference type="Proteomes" id="UP000230390">
    <property type="component" value="Unassembled WGS sequence"/>
</dbReference>
<evidence type="ECO:0000259" key="4">
    <source>
        <dbReference type="Pfam" id="PF12551"/>
    </source>
</evidence>
<dbReference type="EMBL" id="PDOC01000013">
    <property type="protein sequence ID" value="PIL43535.1"/>
    <property type="molecule type" value="Genomic_DNA"/>
</dbReference>
<dbReference type="GO" id="GO:0016746">
    <property type="term" value="F:acyltransferase activity"/>
    <property type="evidence" value="ECO:0007669"/>
    <property type="project" value="UniProtKB-KW"/>
</dbReference>
<evidence type="ECO:0000256" key="1">
    <source>
        <dbReference type="ARBA" id="ARBA00022679"/>
    </source>
</evidence>
<dbReference type="InterPro" id="IPR051321">
    <property type="entry name" value="PHA/PHB_synthase"/>
</dbReference>
<organism evidence="5 6">
    <name type="scientific">Massilia eurypsychrophila</name>
    <dbReference type="NCBI Taxonomy" id="1485217"/>
    <lineage>
        <taxon>Bacteria</taxon>
        <taxon>Pseudomonadati</taxon>
        <taxon>Pseudomonadota</taxon>
        <taxon>Betaproteobacteria</taxon>
        <taxon>Burkholderiales</taxon>
        <taxon>Oxalobacteraceae</taxon>
        <taxon>Telluria group</taxon>
        <taxon>Massilia</taxon>
    </lineage>
</organism>
<dbReference type="InterPro" id="IPR022211">
    <property type="entry name" value="PHBC_N"/>
</dbReference>
<dbReference type="InterPro" id="IPR010941">
    <property type="entry name" value="PhaC_N"/>
</dbReference>
<evidence type="ECO:0000313" key="5">
    <source>
        <dbReference type="EMBL" id="PIL43535.1"/>
    </source>
</evidence>
<sequence>MSSMASLAPGKTSQFYAEEAGPNLLDLQAQSGVARITGGVSPIALALAFQDWFLHLAASPGKQIELMTGLCRPASVGGDARFADSEWNKWPFNVFVTTFASTGQFWQQATSEVRGVAPHHAQVVNFAARQVVDGFSPSNFFWSNPEVLRAARDSKGQSLLAGLANLRQDLRAPLTPAAAHAAVGRDVALTPGKIVYRNELVELIQYEPQGPAVYREPVLIVPSWILKYYILDLSAHNSMVRYLVGQGHTVFMVSWRNPDVRDRNLGMDDYLARGLFDVLDEVARIGATPDVHAVGYCLGGTLLAIAAAALGSGRQACEARLHSVTLLAAQTDFSEPGELGLFIDDSEMNLLDAMMWQQGYLDGAQMGASFQLLNARSMIWTRIVREYMLGIRAERSDLAHWNADATRMPYRMHSEYLKRLFLDNDLAAGRYCVNGKPVALKDIRAPLFVLGTERDQVAPWRSVYKINLLSNASVDFVLASGGHNAGIVSEPGHARRSYRFTAPQPVGQAWVGPDEWLAKAQQAEGSWWPHWQRWLVAHSAAEQISPPAMGAGVTLADAPGMYVLGD</sequence>
<accession>A0A2G8TBW6</accession>
<dbReference type="RefSeq" id="WP_099790958.1">
    <property type="nucleotide sequence ID" value="NZ_JBHLYV010000019.1"/>
</dbReference>
<dbReference type="PANTHER" id="PTHR36837">
    <property type="entry name" value="POLY(3-HYDROXYALKANOATE) POLYMERASE SUBUNIT PHAC"/>
    <property type="match status" value="1"/>
</dbReference>
<evidence type="ECO:0000256" key="2">
    <source>
        <dbReference type="ARBA" id="ARBA00023315"/>
    </source>
</evidence>
<dbReference type="AlphaFoldDB" id="A0A2G8TBW6"/>
<dbReference type="PANTHER" id="PTHR36837:SF5">
    <property type="entry name" value="POLY-3-HYDROXYBUTYRATE SYNTHASE"/>
    <property type="match status" value="1"/>
</dbReference>
<feature type="domain" description="Poly-beta-hydroxybutyrate polymerase N-terminal" evidence="4">
    <location>
        <begin position="24"/>
        <end position="62"/>
    </location>
</feature>